<dbReference type="GO" id="GO:0016887">
    <property type="term" value="F:ATP hydrolysis activity"/>
    <property type="evidence" value="ECO:0007669"/>
    <property type="project" value="InterPro"/>
</dbReference>
<dbReference type="PANTHER" id="PTHR43394">
    <property type="entry name" value="ATP-DEPENDENT PERMEASE MDL1, MITOCHONDRIAL"/>
    <property type="match status" value="1"/>
</dbReference>
<dbReference type="SMART" id="SM00382">
    <property type="entry name" value="AAA"/>
    <property type="match status" value="1"/>
</dbReference>
<dbReference type="InterPro" id="IPR039421">
    <property type="entry name" value="Type_1_exporter"/>
</dbReference>
<feature type="transmembrane region" description="Helical" evidence="9">
    <location>
        <begin position="163"/>
        <end position="187"/>
    </location>
</feature>
<keyword evidence="6" id="KW-0067">ATP-binding</keyword>
<feature type="transmembrane region" description="Helical" evidence="9">
    <location>
        <begin position="63"/>
        <end position="85"/>
    </location>
</feature>
<evidence type="ECO:0000256" key="6">
    <source>
        <dbReference type="ARBA" id="ARBA00022840"/>
    </source>
</evidence>
<dbReference type="Gene3D" id="1.20.1560.10">
    <property type="entry name" value="ABC transporter type 1, transmembrane domain"/>
    <property type="match status" value="1"/>
</dbReference>
<evidence type="ECO:0000256" key="8">
    <source>
        <dbReference type="ARBA" id="ARBA00023136"/>
    </source>
</evidence>
<keyword evidence="5" id="KW-0547">Nucleotide-binding</keyword>
<evidence type="ECO:0000256" key="1">
    <source>
        <dbReference type="ARBA" id="ARBA00004651"/>
    </source>
</evidence>
<evidence type="ECO:0000313" key="11">
    <source>
        <dbReference type="EMBL" id="PIS13123.1"/>
    </source>
</evidence>
<evidence type="ECO:0000259" key="10">
    <source>
        <dbReference type="PROSITE" id="PS50893"/>
    </source>
</evidence>
<evidence type="ECO:0000256" key="4">
    <source>
        <dbReference type="ARBA" id="ARBA00022692"/>
    </source>
</evidence>
<feature type="domain" description="ABC transporter" evidence="10">
    <location>
        <begin position="360"/>
        <end position="598"/>
    </location>
</feature>
<dbReference type="SUPFAM" id="SSF52540">
    <property type="entry name" value="P-loop containing nucleoside triphosphate hydrolases"/>
    <property type="match status" value="1"/>
</dbReference>
<comment type="caution">
    <text evidence="11">The sequence shown here is derived from an EMBL/GenBank/DDBJ whole genome shotgun (WGS) entry which is preliminary data.</text>
</comment>
<comment type="subcellular location">
    <subcellularLocation>
        <location evidence="1">Cell membrane</location>
        <topology evidence="1">Multi-pass membrane protein</topology>
    </subcellularLocation>
</comment>
<dbReference type="InterPro" id="IPR036640">
    <property type="entry name" value="ABC1_TM_sf"/>
</dbReference>
<keyword evidence="7 9" id="KW-1133">Transmembrane helix</keyword>
<evidence type="ECO:0000313" key="12">
    <source>
        <dbReference type="Proteomes" id="UP000230787"/>
    </source>
</evidence>
<dbReference type="PROSITE" id="PS50893">
    <property type="entry name" value="ABC_TRANSPORTER_2"/>
    <property type="match status" value="1"/>
</dbReference>
<keyword evidence="3" id="KW-1003">Cell membrane</keyword>
<organism evidence="11 12">
    <name type="scientific">candidate division WWE3 bacterium CG09_land_8_20_14_0_10_39_24</name>
    <dbReference type="NCBI Taxonomy" id="1975088"/>
    <lineage>
        <taxon>Bacteria</taxon>
        <taxon>Katanobacteria</taxon>
    </lineage>
</organism>
<dbReference type="EMBL" id="PEZN01000006">
    <property type="protein sequence ID" value="PIS13123.1"/>
    <property type="molecule type" value="Genomic_DNA"/>
</dbReference>
<gene>
    <name evidence="11" type="ORF">COT69_00405</name>
</gene>
<dbReference type="Proteomes" id="UP000230787">
    <property type="component" value="Unassembled WGS sequence"/>
</dbReference>
<proteinExistence type="predicted"/>
<dbReference type="InterPro" id="IPR027417">
    <property type="entry name" value="P-loop_NTPase"/>
</dbReference>
<dbReference type="SUPFAM" id="SSF90123">
    <property type="entry name" value="ABC transporter transmembrane region"/>
    <property type="match status" value="1"/>
</dbReference>
<keyword evidence="8 9" id="KW-0472">Membrane</keyword>
<dbReference type="Gene3D" id="3.40.50.300">
    <property type="entry name" value="P-loop containing nucleotide triphosphate hydrolases"/>
    <property type="match status" value="1"/>
</dbReference>
<dbReference type="AlphaFoldDB" id="A0A2H0WKB7"/>
<keyword evidence="2" id="KW-0813">Transport</keyword>
<evidence type="ECO:0000256" key="2">
    <source>
        <dbReference type="ARBA" id="ARBA00022448"/>
    </source>
</evidence>
<evidence type="ECO:0000256" key="7">
    <source>
        <dbReference type="ARBA" id="ARBA00022989"/>
    </source>
</evidence>
<dbReference type="InterPro" id="IPR017871">
    <property type="entry name" value="ABC_transporter-like_CS"/>
</dbReference>
<protein>
    <recommendedName>
        <fullName evidence="10">ABC transporter domain-containing protein</fullName>
    </recommendedName>
</protein>
<dbReference type="GO" id="GO:0015421">
    <property type="term" value="F:ABC-type oligopeptide transporter activity"/>
    <property type="evidence" value="ECO:0007669"/>
    <property type="project" value="TreeGrafter"/>
</dbReference>
<reference evidence="12" key="1">
    <citation type="submission" date="2017-09" db="EMBL/GenBank/DDBJ databases">
        <title>Depth-based differentiation of microbial function through sediment-hosted aquifers and enrichment of novel symbionts in the deep terrestrial subsurface.</title>
        <authorList>
            <person name="Probst A.J."/>
            <person name="Ladd B."/>
            <person name="Jarett J.K."/>
            <person name="Geller-Mcgrath D.E."/>
            <person name="Sieber C.M.K."/>
            <person name="Emerson J.B."/>
            <person name="Anantharaman K."/>
            <person name="Thomas B.C."/>
            <person name="Malmstrom R."/>
            <person name="Stieglmeier M."/>
            <person name="Klingl A."/>
            <person name="Woyke T."/>
            <person name="Ryan C.M."/>
            <person name="Banfield J.F."/>
        </authorList>
    </citation>
    <scope>NUCLEOTIDE SEQUENCE [LARGE SCALE GENOMIC DNA]</scope>
</reference>
<name>A0A2H0WKB7_UNCKA</name>
<feature type="transmembrane region" description="Helical" evidence="9">
    <location>
        <begin position="31"/>
        <end position="51"/>
    </location>
</feature>
<evidence type="ECO:0000256" key="9">
    <source>
        <dbReference type="SAM" id="Phobius"/>
    </source>
</evidence>
<evidence type="ECO:0000256" key="3">
    <source>
        <dbReference type="ARBA" id="ARBA00022475"/>
    </source>
</evidence>
<dbReference type="PROSITE" id="PS00211">
    <property type="entry name" value="ABC_TRANSPORTER_1"/>
    <property type="match status" value="1"/>
</dbReference>
<accession>A0A2H0WKB7</accession>
<dbReference type="GO" id="GO:0005886">
    <property type="term" value="C:plasma membrane"/>
    <property type="evidence" value="ECO:0007669"/>
    <property type="project" value="UniProtKB-SubCell"/>
</dbReference>
<evidence type="ECO:0000256" key="5">
    <source>
        <dbReference type="ARBA" id="ARBA00022741"/>
    </source>
</evidence>
<dbReference type="InterPro" id="IPR003439">
    <property type="entry name" value="ABC_transporter-like_ATP-bd"/>
</dbReference>
<dbReference type="PANTHER" id="PTHR43394:SF1">
    <property type="entry name" value="ATP-BINDING CASSETTE SUB-FAMILY B MEMBER 10, MITOCHONDRIAL"/>
    <property type="match status" value="1"/>
</dbReference>
<sequence>MRKAKEKLSELAKNIVRVLKLAYEIDGKLVTLYYITAAFGAITPILAAYLFKISIDKIVESTSIAGAQISVPLVIVFALAGYFFIHLVETVSYWGLNVAYYDYLLRNKFQAGLNYRYSKKLSSLDLGHLESPEVQNLITKVEQTFTWQIPDFVRMWNYIFRDLIGIISVSIALSPYSIWIPIIVLLVSSPRIYLKLKHGNFVWSMYGGSAPEAKKLWYTGDLLTSTSSIIETRIFQSQEALLDRLLGLQDYLYKINKKPLDSYRWVLIIAPLMESIVVFALVYWILPNALTGALTIGSITFIITTLEQLRGHTSWGAAHFGELYEHSLFVNPYFELMALPKLIKEKTGAKILNESKPPKIEFKKVSFSYPNGREVLKDISFTIDSGERVALVGVNGAGKTTLIKLLCRFYDVSDGEILINGINLKNIKLSNWYSYLGTLFQDFVKYNFTVRDNIMLGAPHIRDEKRMQEAAVQSGAYDFIKNFEKGYDQMLGRRFEDGEELSGGQWQKLAIARTFYEKAPILIMDEPTSAIDAESEYEIFQNLEKVYKNKTLILVSHRFSTVRNANKIVVIDDGRITEMGTHQELLECNGKYAVMFNTQAKGYQ</sequence>
<dbReference type="InterPro" id="IPR003593">
    <property type="entry name" value="AAA+_ATPase"/>
</dbReference>
<dbReference type="Pfam" id="PF00005">
    <property type="entry name" value="ABC_tran"/>
    <property type="match status" value="1"/>
</dbReference>
<dbReference type="FunFam" id="3.40.50.300:FF:000221">
    <property type="entry name" value="Multidrug ABC transporter ATP-binding protein"/>
    <property type="match status" value="1"/>
</dbReference>
<keyword evidence="4 9" id="KW-0812">Transmembrane</keyword>
<feature type="transmembrane region" description="Helical" evidence="9">
    <location>
        <begin position="265"/>
        <end position="286"/>
    </location>
</feature>
<dbReference type="GO" id="GO:0005524">
    <property type="term" value="F:ATP binding"/>
    <property type="evidence" value="ECO:0007669"/>
    <property type="project" value="UniProtKB-KW"/>
</dbReference>